<accession>A0A4R6X3A6</accession>
<dbReference type="EMBL" id="SNZA01000006">
    <property type="protein sequence ID" value="TDR06383.1"/>
    <property type="molecule type" value="Genomic_DNA"/>
</dbReference>
<evidence type="ECO:0000256" key="1">
    <source>
        <dbReference type="SAM" id="Phobius"/>
    </source>
</evidence>
<keyword evidence="3" id="KW-1185">Reference proteome</keyword>
<feature type="transmembrane region" description="Helical" evidence="1">
    <location>
        <begin position="20"/>
        <end position="45"/>
    </location>
</feature>
<protein>
    <submittedName>
        <fullName evidence="2">Putative membrane protein</fullName>
    </submittedName>
</protein>
<keyword evidence="1" id="KW-0472">Membrane</keyword>
<keyword evidence="1" id="KW-1133">Transmembrane helix</keyword>
<name>A0A4R6X3A6_9GAMM</name>
<feature type="transmembrane region" description="Helical" evidence="1">
    <location>
        <begin position="65"/>
        <end position="98"/>
    </location>
</feature>
<dbReference type="Proteomes" id="UP000295729">
    <property type="component" value="Unassembled WGS sequence"/>
</dbReference>
<organism evidence="2 3">
    <name type="scientific">Marinomonas communis</name>
    <dbReference type="NCBI Taxonomy" id="28254"/>
    <lineage>
        <taxon>Bacteria</taxon>
        <taxon>Pseudomonadati</taxon>
        <taxon>Pseudomonadota</taxon>
        <taxon>Gammaproteobacteria</taxon>
        <taxon>Oceanospirillales</taxon>
        <taxon>Oceanospirillaceae</taxon>
        <taxon>Marinomonas</taxon>
    </lineage>
</organism>
<sequence>MDLNDIPMSPHDDQAKKHALLAYLFMVLGLFTGIFWLIGAVWAMAKARDARGSIFYDHYQNIIGIFWWGLGLSLIGFVLALFFVGYLLLLGVWIWSIVKLFKGLARLTSDKPYNS</sequence>
<dbReference type="RefSeq" id="WP_133564815.1">
    <property type="nucleotide sequence ID" value="NZ_SNZA01000006.1"/>
</dbReference>
<gene>
    <name evidence="2" type="ORF">C8D85_3315</name>
</gene>
<reference evidence="2 3" key="1">
    <citation type="submission" date="2019-03" db="EMBL/GenBank/DDBJ databases">
        <title>Genomic Encyclopedia of Type Strains, Phase IV (KMG-IV): sequencing the most valuable type-strain genomes for metagenomic binning, comparative biology and taxonomic classification.</title>
        <authorList>
            <person name="Goeker M."/>
        </authorList>
    </citation>
    <scope>NUCLEOTIDE SEQUENCE [LARGE SCALE GENOMIC DNA]</scope>
    <source>
        <strain evidence="2 3">DSM 5604</strain>
    </source>
</reference>
<keyword evidence="1" id="KW-0812">Transmembrane</keyword>
<comment type="caution">
    <text evidence="2">The sequence shown here is derived from an EMBL/GenBank/DDBJ whole genome shotgun (WGS) entry which is preliminary data.</text>
</comment>
<dbReference type="AlphaFoldDB" id="A0A4R6X3A6"/>
<proteinExistence type="predicted"/>
<dbReference type="OrthoDB" id="5405464at2"/>
<evidence type="ECO:0000313" key="3">
    <source>
        <dbReference type="Proteomes" id="UP000295729"/>
    </source>
</evidence>
<evidence type="ECO:0000313" key="2">
    <source>
        <dbReference type="EMBL" id="TDR06383.1"/>
    </source>
</evidence>